<dbReference type="GO" id="GO:0006352">
    <property type="term" value="P:DNA-templated transcription initiation"/>
    <property type="evidence" value="ECO:0007669"/>
    <property type="project" value="InterPro"/>
</dbReference>
<dbReference type="InterPro" id="IPR013324">
    <property type="entry name" value="RNA_pol_sigma_r3/r4-like"/>
</dbReference>
<dbReference type="InterPro" id="IPR036388">
    <property type="entry name" value="WH-like_DNA-bd_sf"/>
</dbReference>
<dbReference type="Proteomes" id="UP000310541">
    <property type="component" value="Unassembled WGS sequence"/>
</dbReference>
<evidence type="ECO:0000256" key="1">
    <source>
        <dbReference type="ARBA" id="ARBA00010641"/>
    </source>
</evidence>
<dbReference type="GO" id="GO:0003677">
    <property type="term" value="F:DNA binding"/>
    <property type="evidence" value="ECO:0007669"/>
    <property type="project" value="InterPro"/>
</dbReference>
<dbReference type="InterPro" id="IPR013249">
    <property type="entry name" value="RNA_pol_sigma70_r4_t2"/>
</dbReference>
<keyword evidence="3" id="KW-0731">Sigma factor</keyword>
<keyword evidence="2" id="KW-0805">Transcription regulation</keyword>
<organism evidence="7 8">
    <name type="scientific">Guptibacillus hwajinpoensis</name>
    <dbReference type="NCBI Taxonomy" id="208199"/>
    <lineage>
        <taxon>Bacteria</taxon>
        <taxon>Bacillati</taxon>
        <taxon>Bacillota</taxon>
        <taxon>Bacilli</taxon>
        <taxon>Bacillales</taxon>
        <taxon>Guptibacillaceae</taxon>
        <taxon>Guptibacillus</taxon>
    </lineage>
</organism>
<dbReference type="PANTHER" id="PTHR43133">
    <property type="entry name" value="RNA POLYMERASE ECF-TYPE SIGMA FACTO"/>
    <property type="match status" value="1"/>
</dbReference>
<name>A0A4U1MN66_9BACL</name>
<dbReference type="AlphaFoldDB" id="A0A4U1MN66"/>
<feature type="domain" description="RNA polymerase sigma-70 region 2" evidence="5">
    <location>
        <begin position="26"/>
        <end position="93"/>
    </location>
</feature>
<dbReference type="Gene3D" id="1.10.10.10">
    <property type="entry name" value="Winged helix-like DNA-binding domain superfamily/Winged helix DNA-binding domain"/>
    <property type="match status" value="1"/>
</dbReference>
<dbReference type="Pfam" id="PF04542">
    <property type="entry name" value="Sigma70_r2"/>
    <property type="match status" value="1"/>
</dbReference>
<dbReference type="PANTHER" id="PTHR43133:SF51">
    <property type="entry name" value="RNA POLYMERASE SIGMA FACTOR"/>
    <property type="match status" value="1"/>
</dbReference>
<dbReference type="Gene3D" id="1.10.1740.10">
    <property type="match status" value="1"/>
</dbReference>
<dbReference type="InterPro" id="IPR039425">
    <property type="entry name" value="RNA_pol_sigma-70-like"/>
</dbReference>
<protein>
    <submittedName>
        <fullName evidence="7">Sigma-70 family RNA polymerase sigma factor</fullName>
    </submittedName>
</protein>
<dbReference type="SUPFAM" id="SSF88659">
    <property type="entry name" value="Sigma3 and sigma4 domains of RNA polymerase sigma factors"/>
    <property type="match status" value="1"/>
</dbReference>
<dbReference type="Pfam" id="PF08281">
    <property type="entry name" value="Sigma70_r4_2"/>
    <property type="match status" value="1"/>
</dbReference>
<dbReference type="InterPro" id="IPR014284">
    <property type="entry name" value="RNA_pol_sigma-70_dom"/>
</dbReference>
<comment type="caution">
    <text evidence="7">The sequence shown here is derived from an EMBL/GenBank/DDBJ whole genome shotgun (WGS) entry which is preliminary data.</text>
</comment>
<evidence type="ECO:0000256" key="2">
    <source>
        <dbReference type="ARBA" id="ARBA00023015"/>
    </source>
</evidence>
<accession>A0A4U1MN66</accession>
<gene>
    <name evidence="7" type="ORF">FBF83_05045</name>
</gene>
<dbReference type="EMBL" id="SWFM01000001">
    <property type="protein sequence ID" value="TKD72166.1"/>
    <property type="molecule type" value="Genomic_DNA"/>
</dbReference>
<dbReference type="InterPro" id="IPR013325">
    <property type="entry name" value="RNA_pol_sigma_r2"/>
</dbReference>
<sequence>MKGGERLEESLIHRAKNGNEQAFRLLIETYKEFVFKSVYGVLRNQKDAEDASQEVWIKIYTSLPSYEGQGFKTWISRIAVRHAIDCKRKKARRSEELVDEFAISIDTDTPKNYLVERSVLQKEQKQLVLKSLEQAPAAYRDVIEGYYIKEKTYQQLAEEHNVQVKTIEMKLYRARLWIRKHWKEEDFQ</sequence>
<evidence type="ECO:0000313" key="8">
    <source>
        <dbReference type="Proteomes" id="UP000310541"/>
    </source>
</evidence>
<comment type="similarity">
    <text evidence="1">Belongs to the sigma-70 factor family. ECF subfamily.</text>
</comment>
<evidence type="ECO:0000256" key="4">
    <source>
        <dbReference type="ARBA" id="ARBA00023163"/>
    </source>
</evidence>
<evidence type="ECO:0000256" key="3">
    <source>
        <dbReference type="ARBA" id="ARBA00023082"/>
    </source>
</evidence>
<dbReference type="RefSeq" id="WP_136946016.1">
    <property type="nucleotide sequence ID" value="NZ_SWFM01000001.1"/>
</dbReference>
<dbReference type="InterPro" id="IPR007627">
    <property type="entry name" value="RNA_pol_sigma70_r2"/>
</dbReference>
<proteinExistence type="inferred from homology"/>
<evidence type="ECO:0000313" key="7">
    <source>
        <dbReference type="EMBL" id="TKD72166.1"/>
    </source>
</evidence>
<dbReference type="GO" id="GO:0016987">
    <property type="term" value="F:sigma factor activity"/>
    <property type="evidence" value="ECO:0007669"/>
    <property type="project" value="UniProtKB-KW"/>
</dbReference>
<dbReference type="NCBIfam" id="TIGR02937">
    <property type="entry name" value="sigma70-ECF"/>
    <property type="match status" value="1"/>
</dbReference>
<dbReference type="SUPFAM" id="SSF88946">
    <property type="entry name" value="Sigma2 domain of RNA polymerase sigma factors"/>
    <property type="match status" value="1"/>
</dbReference>
<dbReference type="OrthoDB" id="9784984at2"/>
<evidence type="ECO:0000259" key="5">
    <source>
        <dbReference type="Pfam" id="PF04542"/>
    </source>
</evidence>
<evidence type="ECO:0000259" key="6">
    <source>
        <dbReference type="Pfam" id="PF08281"/>
    </source>
</evidence>
<feature type="domain" description="RNA polymerase sigma factor 70 region 4 type 2" evidence="6">
    <location>
        <begin position="127"/>
        <end position="176"/>
    </location>
</feature>
<reference evidence="7 8" key="1">
    <citation type="submission" date="2019-04" db="EMBL/GenBank/DDBJ databases">
        <title>Genome sequence of Bacillus hwajinpoensis strain Y2.</title>
        <authorList>
            <person name="Fair J.L."/>
            <person name="Maclea K.S."/>
        </authorList>
    </citation>
    <scope>NUCLEOTIDE SEQUENCE [LARGE SCALE GENOMIC DNA]</scope>
    <source>
        <strain evidence="7 8">Y2</strain>
    </source>
</reference>
<keyword evidence="4" id="KW-0804">Transcription</keyword>